<keyword evidence="3" id="KW-0804">Transcription</keyword>
<evidence type="ECO:0000256" key="2">
    <source>
        <dbReference type="ARBA" id="ARBA00023125"/>
    </source>
</evidence>
<dbReference type="AlphaFoldDB" id="A0A496PG47"/>
<dbReference type="SUPFAM" id="SSF46785">
    <property type="entry name" value="Winged helix' DNA-binding domain"/>
    <property type="match status" value="1"/>
</dbReference>
<evidence type="ECO:0000256" key="3">
    <source>
        <dbReference type="ARBA" id="ARBA00023163"/>
    </source>
</evidence>
<dbReference type="InterPro" id="IPR036388">
    <property type="entry name" value="WH-like_DNA-bd_sf"/>
</dbReference>
<dbReference type="GO" id="GO:0003700">
    <property type="term" value="F:DNA-binding transcription factor activity"/>
    <property type="evidence" value="ECO:0007669"/>
    <property type="project" value="TreeGrafter"/>
</dbReference>
<dbReference type="Pfam" id="PF01614">
    <property type="entry name" value="IclR_C"/>
    <property type="match status" value="1"/>
</dbReference>
<comment type="caution">
    <text evidence="6">The sequence shown here is derived from an EMBL/GenBank/DDBJ whole genome shotgun (WGS) entry which is preliminary data.</text>
</comment>
<dbReference type="Gene3D" id="1.10.10.10">
    <property type="entry name" value="Winged helix-like DNA-binding domain superfamily/Winged helix DNA-binding domain"/>
    <property type="match status" value="1"/>
</dbReference>
<keyword evidence="2" id="KW-0238">DNA-binding</keyword>
<accession>A0A496PG47</accession>
<dbReference type="InterPro" id="IPR005471">
    <property type="entry name" value="Tscrpt_reg_IclR_N"/>
</dbReference>
<name>A0A496PG47_9MICC</name>
<evidence type="ECO:0000259" key="5">
    <source>
        <dbReference type="PROSITE" id="PS51078"/>
    </source>
</evidence>
<evidence type="ECO:0000313" key="7">
    <source>
        <dbReference type="Proteomes" id="UP000273119"/>
    </source>
</evidence>
<dbReference type="InterPro" id="IPR014757">
    <property type="entry name" value="Tscrpt_reg_IclR_C"/>
</dbReference>
<feature type="domain" description="HTH iclR-type" evidence="4">
    <location>
        <begin position="5"/>
        <end position="67"/>
    </location>
</feature>
<evidence type="ECO:0000256" key="1">
    <source>
        <dbReference type="ARBA" id="ARBA00023015"/>
    </source>
</evidence>
<protein>
    <submittedName>
        <fullName evidence="6">IclR family transcriptional regulator</fullName>
    </submittedName>
</protein>
<dbReference type="GO" id="GO:0003677">
    <property type="term" value="F:DNA binding"/>
    <property type="evidence" value="ECO:0007669"/>
    <property type="project" value="UniProtKB-KW"/>
</dbReference>
<keyword evidence="1" id="KW-0805">Transcription regulation</keyword>
<evidence type="ECO:0000259" key="4">
    <source>
        <dbReference type="PROSITE" id="PS51077"/>
    </source>
</evidence>
<keyword evidence="7" id="KW-1185">Reference proteome</keyword>
<dbReference type="Pfam" id="PF09339">
    <property type="entry name" value="HTH_IclR"/>
    <property type="match status" value="1"/>
</dbReference>
<dbReference type="PROSITE" id="PS51078">
    <property type="entry name" value="ICLR_ED"/>
    <property type="match status" value="1"/>
</dbReference>
<dbReference type="SUPFAM" id="SSF55781">
    <property type="entry name" value="GAF domain-like"/>
    <property type="match status" value="1"/>
</dbReference>
<dbReference type="InterPro" id="IPR011991">
    <property type="entry name" value="ArsR-like_HTH"/>
</dbReference>
<dbReference type="RefSeq" id="WP_121486108.1">
    <property type="nucleotide sequence ID" value="NZ_QQXL01000010.1"/>
</dbReference>
<sequence>MTSKVPAADQTLRILRWLSERRRPVSATSIARELELPRSTVYHLLKVMEDNGFVVHLPEEHLFGLGVSAFELSNAYVAQDPLARLAAPVLSALVDELEESAHLAVLDGREVIYVVEERARHRPSLVTDVGVRMPAHLTASGRSMLAELTAVQVRALFPDRSALSSRSEISPVSGPRELRAELERTRLRGWAEEDGDVTPDFASVAVPVHDHRGLPVAGMAVTYMSHRMDAARKKKLVEAVRRAARVLSTRLYGVGPRN</sequence>
<dbReference type="InterPro" id="IPR029016">
    <property type="entry name" value="GAF-like_dom_sf"/>
</dbReference>
<dbReference type="PANTHER" id="PTHR30136:SF24">
    <property type="entry name" value="HTH-TYPE TRANSCRIPTIONAL REPRESSOR ALLR"/>
    <property type="match status" value="1"/>
</dbReference>
<gene>
    <name evidence="6" type="ORF">DWQ67_13330</name>
</gene>
<proteinExistence type="predicted"/>
<dbReference type="PANTHER" id="PTHR30136">
    <property type="entry name" value="HELIX-TURN-HELIX TRANSCRIPTIONAL REGULATOR, ICLR FAMILY"/>
    <property type="match status" value="1"/>
</dbReference>
<reference evidence="6 7" key="1">
    <citation type="submission" date="2018-07" db="EMBL/GenBank/DDBJ databases">
        <title>Arthrobacter sp. nov., isolated from raw cow's milk with high bacterial count.</title>
        <authorList>
            <person name="Hahne J."/>
            <person name="Isele D."/>
            <person name="Lipski A."/>
        </authorList>
    </citation>
    <scope>NUCLEOTIDE SEQUENCE [LARGE SCALE GENOMIC DNA]</scope>
    <source>
        <strain evidence="6 7">JZ R-183</strain>
    </source>
</reference>
<organism evidence="6 7">
    <name type="scientific">Galactobacter caseinivorans</name>
    <dbReference type="NCBI Taxonomy" id="2676123"/>
    <lineage>
        <taxon>Bacteria</taxon>
        <taxon>Bacillati</taxon>
        <taxon>Actinomycetota</taxon>
        <taxon>Actinomycetes</taxon>
        <taxon>Micrococcales</taxon>
        <taxon>Micrococcaceae</taxon>
        <taxon>Galactobacter</taxon>
    </lineage>
</organism>
<feature type="domain" description="IclR-ED" evidence="5">
    <location>
        <begin position="68"/>
        <end position="253"/>
    </location>
</feature>
<dbReference type="SMART" id="SM00346">
    <property type="entry name" value="HTH_ICLR"/>
    <property type="match status" value="1"/>
</dbReference>
<dbReference type="PROSITE" id="PS51077">
    <property type="entry name" value="HTH_ICLR"/>
    <property type="match status" value="1"/>
</dbReference>
<dbReference type="CDD" id="cd00090">
    <property type="entry name" value="HTH_ARSR"/>
    <property type="match status" value="1"/>
</dbReference>
<dbReference type="InterPro" id="IPR036390">
    <property type="entry name" value="WH_DNA-bd_sf"/>
</dbReference>
<dbReference type="InterPro" id="IPR050707">
    <property type="entry name" value="HTH_MetabolicPath_Reg"/>
</dbReference>
<dbReference type="EMBL" id="QQXL01000010">
    <property type="protein sequence ID" value="RKW69400.1"/>
    <property type="molecule type" value="Genomic_DNA"/>
</dbReference>
<dbReference type="Proteomes" id="UP000273119">
    <property type="component" value="Unassembled WGS sequence"/>
</dbReference>
<dbReference type="GO" id="GO:0045892">
    <property type="term" value="P:negative regulation of DNA-templated transcription"/>
    <property type="evidence" value="ECO:0007669"/>
    <property type="project" value="TreeGrafter"/>
</dbReference>
<evidence type="ECO:0000313" key="6">
    <source>
        <dbReference type="EMBL" id="RKW69400.1"/>
    </source>
</evidence>
<dbReference type="Gene3D" id="3.30.450.40">
    <property type="match status" value="1"/>
</dbReference>